<dbReference type="InterPro" id="IPR036890">
    <property type="entry name" value="HATPase_C_sf"/>
</dbReference>
<evidence type="ECO:0000313" key="3">
    <source>
        <dbReference type="Proteomes" id="UP001159427"/>
    </source>
</evidence>
<dbReference type="EMBL" id="CALNXI010001640">
    <property type="protein sequence ID" value="CAH3173935.1"/>
    <property type="molecule type" value="Genomic_DNA"/>
</dbReference>
<dbReference type="PANTHER" id="PTHR15600:SF42">
    <property type="entry name" value="SACSIN"/>
    <property type="match status" value="1"/>
</dbReference>
<dbReference type="SUPFAM" id="SSF55874">
    <property type="entry name" value="ATPase domain of HSP90 chaperone/DNA topoisomerase II/histidine kinase"/>
    <property type="match status" value="3"/>
</dbReference>
<name>A0ABN8R4G6_9CNID</name>
<organism evidence="2 3">
    <name type="scientific">Porites evermanni</name>
    <dbReference type="NCBI Taxonomy" id="104178"/>
    <lineage>
        <taxon>Eukaryota</taxon>
        <taxon>Metazoa</taxon>
        <taxon>Cnidaria</taxon>
        <taxon>Anthozoa</taxon>
        <taxon>Hexacorallia</taxon>
        <taxon>Scleractinia</taxon>
        <taxon>Fungiina</taxon>
        <taxon>Poritidae</taxon>
        <taxon>Porites</taxon>
    </lineage>
</organism>
<protein>
    <recommendedName>
        <fullName evidence="1">HEPN domain-containing protein</fullName>
    </recommendedName>
</protein>
<proteinExistence type="predicted"/>
<dbReference type="Proteomes" id="UP001159427">
    <property type="component" value="Unassembled WGS sequence"/>
</dbReference>
<dbReference type="Pfam" id="PF05168">
    <property type="entry name" value="HEPN"/>
    <property type="match status" value="1"/>
</dbReference>
<comment type="caution">
    <text evidence="2">The sequence shown here is derived from an EMBL/GenBank/DDBJ whole genome shotgun (WGS) entry which is preliminary data.</text>
</comment>
<dbReference type="SMART" id="SM00748">
    <property type="entry name" value="HEPN"/>
    <property type="match status" value="1"/>
</dbReference>
<dbReference type="SUPFAM" id="SSF81593">
    <property type="entry name" value="Nucleotidyltransferase substrate binding subunit/domain"/>
    <property type="match status" value="1"/>
</dbReference>
<dbReference type="Pfam" id="PF25794">
    <property type="entry name" value="SACS"/>
    <property type="match status" value="3"/>
</dbReference>
<feature type="domain" description="HEPN" evidence="1">
    <location>
        <begin position="4286"/>
        <end position="4398"/>
    </location>
</feature>
<dbReference type="NCBIfam" id="NF047352">
    <property type="entry name" value="P_loop_sacsin"/>
    <property type="match status" value="2"/>
</dbReference>
<evidence type="ECO:0000313" key="2">
    <source>
        <dbReference type="EMBL" id="CAH3173935.1"/>
    </source>
</evidence>
<gene>
    <name evidence="2" type="ORF">PEVE_00009305</name>
</gene>
<accession>A0ABN8R4G6</accession>
<dbReference type="PROSITE" id="PS50910">
    <property type="entry name" value="HEPN"/>
    <property type="match status" value="1"/>
</dbReference>
<evidence type="ECO:0000259" key="1">
    <source>
        <dbReference type="PROSITE" id="PS50910"/>
    </source>
</evidence>
<dbReference type="Gene3D" id="1.20.120.330">
    <property type="entry name" value="Nucleotidyltransferases domain 2"/>
    <property type="match status" value="1"/>
</dbReference>
<sequence>MSFNLIQQLKIALEQYPDDGQILKELIQNAEDAGASQVKFLHDRHSYGKEKLHSKELAKFQGPALYAYNNAEFKHSDWEGIRMFFESEKVKDLVQKDCFGLGFKSVFHVTDLPSIMSTSQIGIIDPHEKCFEEGGTGYSWDVRDDSDIMNAIPDQFAPYRGVFDGPEDIFTTGSYNGTLFRFPLRTEPSKLSETLYSAEKINDLFNSFMADAHLVLLFMQHLESIELYAREELEREPRRMFQVRVSEESLPLVREKRKEFQETVPSGQLLPHSVHVTYPITIETVQYHQGEEAGKYSHSYLVTNYVCGGDLSSEFQKLVVDPSLSYLPKVGVAMALPSSPQDSVPEIQGHVFCVLPLPVQKTSLTGLPVHVNGFFALTQNRGQIKFPTAGQEGQPLTDKSLKWNQCLLEEAIPQAYATMILEAINAKSFKVQAATVYQAWPDFRRVNQKWKSVVEPLFQILKGKEIVYTKVNGGKWLLVENAIFNQVPEKHLKELLESVLLAANVPVVSVQSHVIDAISSFTDAKDIKNITASVMRKEMRNASACYKNLLRHEKLQLLQFCLQDHQYEDLCGLELLPLSNDIFTTFSALAHEIYISSPEHSQDLLPGLEHRFLDRTVDSDIRQKLNCAVRQECTQLRLLAENDVIVLLKESLPSNWSQGKTVLWHPEDKNHNHPPRDWIKLIWRYVRDHFSTAEGLYRLQNFSLIPVSMKQSTVTLRPLTQPSTVVVKSLGGNVINDALMHVLTKMGGTVLTDCPDFILDHPSVLDTFMHRPNVRGIFETIVNLDSKFTTKKLSEVVRGVSPGEKRSLRSFLANIKPGQVGKKESNLMCSLPIFETFSKRFVSKNEGLPAAGIESLPIQPRQELIDISQEESRSLALLLEVRILKPTEVLCETVFPDIQNGKYNGGQIDKLMSYVLTHFANTVRSDAFFKRDMQALPFLPKANKSPRVKTSDVFDPRNESLRKIFVTENVFPVGQLYNDPIVLNVLEEIGMKNESNITVKDLFRSALKVSVLSDPSTAREKSHAILQHLERHPQKLKSKIDGEELGSLLMKIHWLLRLPQKTSNFPPSLPWFETGKGERSFFKPSELKSPQLINLIGTVKPVIDFEYSTEVAGYFGWLKKPDVSDVVKHLQKAVRHYNEEEKAYYRVLVNEVYSFLSSANYGEVSEALEYSQFNWVWNGDGFSSPSHVLAIDPGINLAPFIRILPPEMMKHSQMFSNFGMRTKSDPSLLLQVLDLIKDKYDDCNSPFAASEVKHDLQLSVDILNELASKELSPEVQKRILLPVRVKDKLKVQLAPVEHCMYNDQKEGLHSEGENGEPKYYYVHSNVPNDTAVRLGVPSLTHRLLDPDELSIEEEFGQEEKLTTRLNRLLEDCNDGLSVLTELVKIADAAGATEVKFMYDERTNKDAMTCLINEGMKKCQGPALWVYSDATFKDEDFVNITKLNEATKVHYTEKIGRFGLGFNAVYNITDVPMFVSKNYFFVLDPNTSHLGTAIKDTRKPGMKINLNKNVRNLQTFKNQFKPFNGVFGCDLSHDREDYSYDGTLFRLPLRTREQAAVSELIEKFYDEHEIRKLFEMFLEKANTVLLFTQNVFRVGMYFLPKSSEQNIQPLLMFQVNKSLAQGGILRELSFPIALADTSNKLSAEQKKLLVHSNFLQASSKVKILSNSRRVKPSEFPESSIVVDVECVLTQFGVSFFQKEKPPGRKRESWLIVSSMGCGESLKFSEGNPNLLPSGGVAAQLFSLDCNTFLPTSAKNGTVFCSLPLPIHSGLPVCINGEFAVDSKRRRLQGKLEEDKTCYGEEWNNVLMTDSISTAYLCLLEDLKKILPEDGSYVFHSLWPRASDVSEQCWSITESFYKQIAYGSHALFSNGKKWVDITRVVFLHPELRMDPKIGEISFAVFCNFPEGNDVVIDLPAEVFQSFERCDLFNVLRGKTYDRLRFFRDVFFPNITRVTSDHRDVLVLYALNQNNEELEDLVINNACIPASPDGKILKRPRQLVHPNNESSSLFFPDDGRFPFGEENTFGNPQVLAKLEVLGMNSHDLPWEDIAERAESIQRVHSVDSNAAVKRAKFLIEFVQKKLKVKDKGPSEGVISRIVKAEFLPVLERPKSFPLRWKSEDYRISRRLFASPKDVFLPSDKYLVCCTELVVDLDIPKRATELLRLLEKRVTTEHVMKQLSEAISASIGTMDRKSLDEVSCVCTEAYSFLQENIANCTSSVEEFLSTKPFILVGRRFLSADEVAFELKTDCSPFLNKLPETLSDSYAKLLRFSGVREQFEAKDYISGLLKMKQQFAETQLDEKTLQVAVNMAIELGETVRHCNEEWYSEEGSSTYIYLPDSGGRMLAVADLCYKDCLWMPDDPEEQFVYEEIPWSTCEQLGVKTRRERVLQQHDSGFPFGQKEELTDQLKRILTGHQGEKELLKQLLQNADDAQATEICFIKDPRHHPDERVFQESWKSLQGPALCVYVNRPFTNGDIKGICNFGMGSKGEDPNKTGQYGFGFNAVYHVTDVPSFRSKGEETGDVFCVFDPHCKYVPFASDAKPGRMYRDIHRLKKKFPDVFPCYLEELFAIKNATMFRFPLKTQEMAEESKISKKPVSVHQLDGMMKDLKMEMFDVLLFVNNVSKISIAEIDRSEKLAEFYSVEVVMTQEDERIRQCFADYMNQVGTQSKHDDFLPTSIQPKKCIYTMTLRDSAGEEETWLIVQQVGFEKPVEKSIVEAFREKNLGMLPRGGVACLLSSSRSSGQRKDNEGKAYCFLPLPFRTNLPVYINGHFALDHEARRNLWQDEDDGYRSDWNKALLRDVITSCYLTLLDKVRGYIQLPVGKDVAGQYSTFSKSEIKKRLTSYESLFPRYPFEDSLWKALADSMYQEMSKKKMRLIPVVRSLKQMSDGRAKNLKSEVTWFPPQGTGKNQVFFNNLEIEGCFASLSLRPSIEEEQRRKKEEARIRRKQQFEETMLRTGFNLVTLSITVFRSFKEAGVEVCCLCPLVVMDFFKSFNDVNSLCSIGEIPFPIDKTPFKDKGAVIGILKYCRADEHFLENLAGLPLLLTQDNYLRVFSEKEPRCLSHFYDTLPQSPSLFVHKRVHCEVFNTVDLKRAPVFRPLDVQILSTNLHLTLPECFCSEDHYMRWSPEDPKSPLPNRRWIYRVWDFLERFTSKTLRESDVTDENKTSFIRDLLKPLSKWSILPATETNQLVDHYLVPLSMAESVIDYGDCSQSSKKLVVALKGLTLPELNSAVMASNSADELSYTKTDSYIFACCLVATLKTPHSLLTTLNQKLKKNPDSLSDKLKCMEAESILNYFSRSVKDLVDDDKETLRKLPFFPLAGGRLGLVQERDVFVLPAEIPKDEMDAVESRFGCLFLEPRQSLSDLYEFLGFHQLPPANAYLKFILKCFQHLSLEGKLAHLRYLRGLVFTASVPGKENKAIEKEQLLGYLKVVPFIQAVDGFWKTASSFYDPRNEVFRTMLSADSFPPEIFNTNEWLPFLEKIGLITDVSQDDFVKFALQVANEAESARTEETYKKSEVLVNNLLSWPNVVEKGLLTRVRSIPFVASEPVRESLEALCPPFGEMKNGKIPFIPFSGAVPMDYEEIVWTKAYLLPAWADPRFSYRAIASGGPHQKTEKYLESFLAQLNVIKEPSIRLVIGHCQTVSGIGDLSDKNPSTVIRVMERIYTFLQQKAASEPDLNILLQSTRCILVERGKRFILPKQAVLELYEDLEIKPFLYRVPPEFGKFQSLFKLLGCSKTVTSAHYAMVLELLQKKCQEAKLQPHEIQMCCKAVRGLFNSLQDDDESVKTLPKLYPPAVYPECGSPIKPLEANPVTLHPSEELIFDDAPTYGSRIHGIDQLFVPDLSLMEVNLKSAMTSFKDLMMKLPSSLQPQMLSSVVKESLTSPESLELVSIEAVNALKRQLKSVQFGHGFARIIRDANYQKKGFDEGVIEGVESGLRSIELLSVKSLKTSLYHNDILIPESEQSVLYFKEKLELPGGETWRVYINALTGIDETIWTLVANIIVGMYGEFLGKNSYVITGMLLCPPSSIWALLDKMGISKDDSYGAAQMEIYPQPGTYIPVEDQHLLNDAFEEIEPGQYVGYQLNDPSLQEEEGSAIYIYAIVTEKEVSNTDAEILLKSYRIDIGHNKEPVEVKAARLHTFHRLEEIFNEQEELHEDKEEVCKEISATLELAWELVGEERDQIVKRLFLRWFPKENVHNLELFAATSEHLRKEVSRLNGFNDSLFASWVALVREREYQRETYRENFRKKYGSWKSSSGRRSGYSFPPSFCHQNSQPAEAKRWFRQAKADLEAGTREFSFGRDSYEWVCFKCYQAAEKALKAMQYNVDANQKTNDHNLCQNCYDFDDPELTQLAGQLECLVVNSAHMRYPDAMSYPKIPNDVYTAEKAEKALDLARDILERVKVELT</sequence>
<dbReference type="PANTHER" id="PTHR15600">
    <property type="entry name" value="SACSIN"/>
    <property type="match status" value="1"/>
</dbReference>
<reference evidence="2 3" key="1">
    <citation type="submission" date="2022-05" db="EMBL/GenBank/DDBJ databases">
        <authorList>
            <consortium name="Genoscope - CEA"/>
            <person name="William W."/>
        </authorList>
    </citation>
    <scope>NUCLEOTIDE SEQUENCE [LARGE SCALE GENOMIC DNA]</scope>
</reference>
<dbReference type="InterPro" id="IPR007842">
    <property type="entry name" value="HEPN_dom"/>
</dbReference>
<keyword evidence="3" id="KW-1185">Reference proteome</keyword>
<dbReference type="InterPro" id="IPR058210">
    <property type="entry name" value="SACS/Nov_dom"/>
</dbReference>
<dbReference type="InterPro" id="IPR052972">
    <property type="entry name" value="Sacsin_chaperone_reg"/>
</dbReference>